<sequence>MLAALLVLPLTLGLPLDIFSNDDKQGLQTLEVSKPLGDVSGLAVDRKGRVVAFHRAGRHWDELTFDEETNKFNKSLGVLRAPTIAVIEPNGKVVKELGENVFYLPHGMTIDREGHFWVTDVGSHQVHKLDGESGKVLLSLGEKLVPGGDEKHFCKPTDVAVASNGVFFVADGYCNRRVLKFSPSGELLDVIQAAIEEGEPDSFDVPHSLTLVEDMNMLCVADRDNERVQCFSAGLAEGTRRVPPGIPITSAKDIGRVFAIREKNHYLFGVTADGEVDAESKVFVMDMESGETTTIAKSVPNAHAVAVSDDGTVYVSQLQPSRIVRYSLA</sequence>
<feature type="binding site" evidence="12">
    <location>
        <position position="223"/>
    </location>
    <ligand>
        <name>a protein</name>
        <dbReference type="ChEBI" id="CHEBI:16541"/>
    </ligand>
    <ligandPart>
        <name>C-terminal Xaa-(2S)-2-hydroxyglycine residue</name>
        <dbReference type="ChEBI" id="CHEBI:142768"/>
    </ligandPart>
</feature>
<keyword evidence="8 13" id="KW-0862">Zinc</keyword>
<dbReference type="EMBL" id="CAJGYM010000001">
    <property type="protein sequence ID" value="CAD6184222.1"/>
    <property type="molecule type" value="Genomic_DNA"/>
</dbReference>
<dbReference type="EC" id="4.3.2.5" evidence="3"/>
<evidence type="ECO:0000313" key="17">
    <source>
        <dbReference type="Proteomes" id="UP000835052"/>
    </source>
</evidence>
<feature type="binding site" evidence="12">
    <location>
        <position position="55"/>
    </location>
    <ligand>
        <name>a protein</name>
        <dbReference type="ChEBI" id="CHEBI:16541"/>
    </ligand>
    <ligandPart>
        <name>C-terminal Xaa-(2S)-2-hydroxyglycine residue</name>
        <dbReference type="ChEBI" id="CHEBI:142768"/>
    </ligandPart>
</feature>
<dbReference type="PANTHER" id="PTHR10680:SF36">
    <property type="entry name" value="PEPTIDYL-ALPHA-HYDROXYGLYCINE ALPHA-AMIDATING LYASE 1"/>
    <property type="match status" value="1"/>
</dbReference>
<comment type="catalytic activity">
    <reaction evidence="1">
        <text>a [peptide]-C-terminal (2S)-2-hydroxyglycine = a [peptide]-C-terminal amide + glyoxylate</text>
        <dbReference type="Rhea" id="RHEA:20924"/>
        <dbReference type="Rhea" id="RHEA-COMP:13485"/>
        <dbReference type="Rhea" id="RHEA-COMP:15321"/>
        <dbReference type="ChEBI" id="CHEBI:36655"/>
        <dbReference type="ChEBI" id="CHEBI:137001"/>
        <dbReference type="ChEBI" id="CHEBI:142768"/>
        <dbReference type="EC" id="4.3.2.5"/>
    </reaction>
</comment>
<comment type="caution">
    <text evidence="16">The sequence shown here is derived from an EMBL/GenBank/DDBJ whole genome shotgun (WGS) entry which is preliminary data.</text>
</comment>
<keyword evidence="7" id="KW-0677">Repeat</keyword>
<keyword evidence="4" id="KW-0964">Secreted</keyword>
<feature type="binding site" evidence="13">
    <location>
        <position position="303"/>
    </location>
    <ligand>
        <name>Zn(2+)</name>
        <dbReference type="ChEBI" id="CHEBI:29105"/>
        <note>catalytic</note>
    </ligand>
</feature>
<comment type="subcellular location">
    <subcellularLocation>
        <location evidence="2">Secreted</location>
    </subcellularLocation>
</comment>
<keyword evidence="11" id="KW-0456">Lyase</keyword>
<feature type="disulfide bond" evidence="14">
    <location>
        <begin position="219"/>
        <end position="230"/>
    </location>
</feature>
<proteinExistence type="predicted"/>
<dbReference type="AlphaFoldDB" id="A0A8S1GNH2"/>
<dbReference type="PROSITE" id="PS51125">
    <property type="entry name" value="NHL"/>
    <property type="match status" value="2"/>
</dbReference>
<evidence type="ECO:0000256" key="7">
    <source>
        <dbReference type="ARBA" id="ARBA00022737"/>
    </source>
</evidence>
<dbReference type="GO" id="GO:0005576">
    <property type="term" value="C:extracellular region"/>
    <property type="evidence" value="ECO:0007669"/>
    <property type="project" value="UniProtKB-SubCell"/>
</dbReference>
<evidence type="ECO:0000256" key="12">
    <source>
        <dbReference type="PIRSR" id="PIRSR600720-1"/>
    </source>
</evidence>
<evidence type="ECO:0000256" key="4">
    <source>
        <dbReference type="ARBA" id="ARBA00022525"/>
    </source>
</evidence>
<keyword evidence="13" id="KW-0106">Calcium</keyword>
<feature type="binding site" evidence="12">
    <location>
        <position position="173"/>
    </location>
    <ligand>
        <name>a protein</name>
        <dbReference type="ChEBI" id="CHEBI:16541"/>
    </ligand>
    <ligandPart>
        <name>C-terminal Xaa-(2S)-2-hydroxyglycine residue</name>
        <dbReference type="ChEBI" id="CHEBI:142768"/>
    </ligandPart>
</feature>
<feature type="repeat" description="NHL" evidence="15">
    <location>
        <begin position="91"/>
        <end position="132"/>
    </location>
</feature>
<dbReference type="GO" id="GO:0046872">
    <property type="term" value="F:metal ion binding"/>
    <property type="evidence" value="ECO:0007669"/>
    <property type="project" value="UniProtKB-KW"/>
</dbReference>
<evidence type="ECO:0000256" key="5">
    <source>
        <dbReference type="ARBA" id="ARBA00022723"/>
    </source>
</evidence>
<evidence type="ECO:0000256" key="14">
    <source>
        <dbReference type="PIRSR" id="PIRSR600720-3"/>
    </source>
</evidence>
<feature type="repeat" description="NHL" evidence="15">
    <location>
        <begin position="140"/>
        <end position="184"/>
    </location>
</feature>
<dbReference type="OrthoDB" id="10018185at2759"/>
<dbReference type="Pfam" id="PF01436">
    <property type="entry name" value="NHL"/>
    <property type="match status" value="2"/>
</dbReference>
<evidence type="ECO:0000256" key="3">
    <source>
        <dbReference type="ARBA" id="ARBA00012343"/>
    </source>
</evidence>
<dbReference type="CDD" id="cd14958">
    <property type="entry name" value="NHL_PAL_like"/>
    <property type="match status" value="1"/>
</dbReference>
<keyword evidence="10" id="KW-0325">Glycoprotein</keyword>
<evidence type="ECO:0000256" key="9">
    <source>
        <dbReference type="ARBA" id="ARBA00023157"/>
    </source>
</evidence>
<keyword evidence="5 13" id="KW-0479">Metal-binding</keyword>
<name>A0A8S1GNH2_9PELO</name>
<accession>A0A8S1GNH2</accession>
<keyword evidence="17" id="KW-1185">Reference proteome</keyword>
<evidence type="ECO:0000256" key="13">
    <source>
        <dbReference type="PIRSR" id="PIRSR600720-2"/>
    </source>
</evidence>
<evidence type="ECO:0000256" key="8">
    <source>
        <dbReference type="ARBA" id="ARBA00022833"/>
    </source>
</evidence>
<evidence type="ECO:0000256" key="2">
    <source>
        <dbReference type="ARBA" id="ARBA00004613"/>
    </source>
</evidence>
<comment type="cofactor">
    <cofactor evidence="13">
        <name>Zn(2+)</name>
        <dbReference type="ChEBI" id="CHEBI:29105"/>
    </cofactor>
    <text evidence="13">Binds one Zn(2+) ion per subunit.</text>
</comment>
<organism evidence="16 17">
    <name type="scientific">Caenorhabditis auriculariae</name>
    <dbReference type="NCBI Taxonomy" id="2777116"/>
    <lineage>
        <taxon>Eukaryota</taxon>
        <taxon>Metazoa</taxon>
        <taxon>Ecdysozoa</taxon>
        <taxon>Nematoda</taxon>
        <taxon>Chromadorea</taxon>
        <taxon>Rhabditida</taxon>
        <taxon>Rhabditina</taxon>
        <taxon>Rhabditomorpha</taxon>
        <taxon>Rhabditoidea</taxon>
        <taxon>Rhabditidae</taxon>
        <taxon>Peloderinae</taxon>
        <taxon>Caenorhabditis</taxon>
    </lineage>
</organism>
<keyword evidence="6" id="KW-0732">Signal</keyword>
<feature type="disulfide bond" evidence="14">
    <location>
        <begin position="154"/>
        <end position="174"/>
    </location>
</feature>
<keyword evidence="9 14" id="KW-1015">Disulfide bond</keyword>
<dbReference type="GO" id="GO:0004598">
    <property type="term" value="F:peptidylamidoglycolate lyase activity"/>
    <property type="evidence" value="ECO:0007669"/>
    <property type="project" value="UniProtKB-EC"/>
</dbReference>
<evidence type="ECO:0000256" key="1">
    <source>
        <dbReference type="ARBA" id="ARBA00000686"/>
    </source>
</evidence>
<dbReference type="PANTHER" id="PTHR10680">
    <property type="entry name" value="PEPTIDYL-GLYCINE ALPHA-AMIDATING MONOOXYGENASE"/>
    <property type="match status" value="1"/>
</dbReference>
<dbReference type="InterPro" id="IPR000720">
    <property type="entry name" value="PHM/PAL"/>
</dbReference>
<dbReference type="PRINTS" id="PR00790">
    <property type="entry name" value="PAMONOXGNASE"/>
</dbReference>
<evidence type="ECO:0000256" key="6">
    <source>
        <dbReference type="ARBA" id="ARBA00022729"/>
    </source>
</evidence>
<dbReference type="SUPFAM" id="SSF101898">
    <property type="entry name" value="NHL repeat"/>
    <property type="match status" value="1"/>
</dbReference>
<dbReference type="Proteomes" id="UP000835052">
    <property type="component" value="Unassembled WGS sequence"/>
</dbReference>
<feature type="binding site" evidence="13">
    <location>
        <position position="207"/>
    </location>
    <ligand>
        <name>Zn(2+)</name>
        <dbReference type="ChEBI" id="CHEBI:29105"/>
        <note>catalytic</note>
    </ligand>
</feature>
<reference evidence="16" key="1">
    <citation type="submission" date="2020-10" db="EMBL/GenBank/DDBJ databases">
        <authorList>
            <person name="Kikuchi T."/>
        </authorList>
    </citation>
    <scope>NUCLEOTIDE SEQUENCE</scope>
    <source>
        <strain evidence="16">NKZ352</strain>
    </source>
</reference>
<dbReference type="Gene3D" id="2.120.10.30">
    <property type="entry name" value="TolB, C-terminal domain"/>
    <property type="match status" value="1"/>
</dbReference>
<evidence type="ECO:0000256" key="11">
    <source>
        <dbReference type="ARBA" id="ARBA00023239"/>
    </source>
</evidence>
<evidence type="ECO:0000256" key="10">
    <source>
        <dbReference type="ARBA" id="ARBA00023180"/>
    </source>
</evidence>
<evidence type="ECO:0000256" key="15">
    <source>
        <dbReference type="PROSITE-ProRule" id="PRU00504"/>
    </source>
</evidence>
<protein>
    <recommendedName>
        <fullName evidence="3">peptidylamidoglycolate lyase</fullName>
        <ecNumber evidence="3">4.3.2.5</ecNumber>
    </recommendedName>
</protein>
<dbReference type="GO" id="GO:0006518">
    <property type="term" value="P:peptide metabolic process"/>
    <property type="evidence" value="ECO:0007669"/>
    <property type="project" value="InterPro"/>
</dbReference>
<evidence type="ECO:0000313" key="16">
    <source>
        <dbReference type="EMBL" id="CAD6184222.1"/>
    </source>
</evidence>
<dbReference type="FunFam" id="2.120.10.30:FF:000083">
    <property type="entry name" value="Peptidyl-glycine alpha-amidating monooxygenase B"/>
    <property type="match status" value="1"/>
</dbReference>
<dbReference type="GO" id="GO:0016020">
    <property type="term" value="C:membrane"/>
    <property type="evidence" value="ECO:0007669"/>
    <property type="project" value="InterPro"/>
</dbReference>
<dbReference type="InterPro" id="IPR001258">
    <property type="entry name" value="NHL_repeat"/>
</dbReference>
<feature type="binding site" evidence="13">
    <location>
        <position position="42"/>
    </location>
    <ligand>
        <name>Ca(2+)</name>
        <dbReference type="ChEBI" id="CHEBI:29108"/>
        <note>structural</note>
    </ligand>
</feature>
<gene>
    <name evidence="16" type="ORF">CAUJ_LOCUS141</name>
</gene>
<dbReference type="InterPro" id="IPR011042">
    <property type="entry name" value="6-blade_b-propeller_TolB-like"/>
</dbReference>
<feature type="binding site" evidence="13">
    <location>
        <position position="106"/>
    </location>
    <ligand>
        <name>Zn(2+)</name>
        <dbReference type="ChEBI" id="CHEBI:29105"/>
        <note>catalytic</note>
    </ligand>
</feature>